<reference evidence="2" key="2">
    <citation type="submission" date="2018-04" db="EMBL/GenBank/DDBJ databases">
        <title>OnivRS2 (Oryza nivara Reference Sequence Version 2).</title>
        <authorList>
            <person name="Zhang J."/>
            <person name="Kudrna D."/>
            <person name="Lee S."/>
            <person name="Talag J."/>
            <person name="Rajasekar S."/>
            <person name="Welchert J."/>
            <person name="Hsing Y.-I."/>
            <person name="Wing R.A."/>
        </authorList>
    </citation>
    <scope>NUCLEOTIDE SEQUENCE [LARGE SCALE GENOMIC DNA]</scope>
    <source>
        <strain evidence="2">SL10</strain>
    </source>
</reference>
<keyword evidence="3" id="KW-1185">Reference proteome</keyword>
<reference evidence="2" key="1">
    <citation type="submission" date="2015-04" db="UniProtKB">
        <authorList>
            <consortium name="EnsemblPlants"/>
        </authorList>
    </citation>
    <scope>IDENTIFICATION</scope>
    <source>
        <strain evidence="2">SL10</strain>
    </source>
</reference>
<evidence type="ECO:0000313" key="3">
    <source>
        <dbReference type="Proteomes" id="UP000006591"/>
    </source>
</evidence>
<sequence>MWKPPNSLFPEPPPHTIGWPSHLVRCGDGASKRTNHHAGESPSARAARVEKGGCSRIRDAATIVSSLTPITSPRTNTRSA</sequence>
<proteinExistence type="predicted"/>
<organism evidence="2">
    <name type="scientific">Oryza nivara</name>
    <name type="common">Indian wild rice</name>
    <name type="synonym">Oryza sativa f. spontanea</name>
    <dbReference type="NCBI Taxonomy" id="4536"/>
    <lineage>
        <taxon>Eukaryota</taxon>
        <taxon>Viridiplantae</taxon>
        <taxon>Streptophyta</taxon>
        <taxon>Embryophyta</taxon>
        <taxon>Tracheophyta</taxon>
        <taxon>Spermatophyta</taxon>
        <taxon>Magnoliopsida</taxon>
        <taxon>Liliopsida</taxon>
        <taxon>Poales</taxon>
        <taxon>Poaceae</taxon>
        <taxon>BOP clade</taxon>
        <taxon>Oryzoideae</taxon>
        <taxon>Oryzeae</taxon>
        <taxon>Oryzinae</taxon>
        <taxon>Oryza</taxon>
    </lineage>
</organism>
<name>A0A0E0GZ47_ORYNI</name>
<accession>A0A0E0GZ47</accession>
<protein>
    <submittedName>
        <fullName evidence="2">Uncharacterized protein</fullName>
    </submittedName>
</protein>
<evidence type="ECO:0000256" key="1">
    <source>
        <dbReference type="SAM" id="MobiDB-lite"/>
    </source>
</evidence>
<dbReference type="EnsemblPlants" id="ONIVA04G06090.1">
    <property type="protein sequence ID" value="ONIVA04G06090.1"/>
    <property type="gene ID" value="ONIVA04G06090"/>
</dbReference>
<dbReference type="HOGENOM" id="CLU_2594012_0_0_1"/>
<dbReference type="AlphaFoldDB" id="A0A0E0GZ47"/>
<dbReference type="Gramene" id="ONIVA04G06090.1">
    <property type="protein sequence ID" value="ONIVA04G06090.1"/>
    <property type="gene ID" value="ONIVA04G06090"/>
</dbReference>
<dbReference type="Proteomes" id="UP000006591">
    <property type="component" value="Chromosome 4"/>
</dbReference>
<feature type="region of interest" description="Disordered" evidence="1">
    <location>
        <begin position="1"/>
        <end position="52"/>
    </location>
</feature>
<dbReference type="OMA" id="TNHHAGE"/>
<evidence type="ECO:0000313" key="2">
    <source>
        <dbReference type="EnsemblPlants" id="ONIVA04G06090.1"/>
    </source>
</evidence>